<dbReference type="PANTHER" id="PTHR21272:SF3">
    <property type="entry name" value="CATABOLIC 3-DEHYDROQUINASE"/>
    <property type="match status" value="1"/>
</dbReference>
<dbReference type="NCBIfam" id="TIGR01088">
    <property type="entry name" value="aroQ"/>
    <property type="match status" value="1"/>
</dbReference>
<comment type="pathway">
    <text evidence="3 9">Metabolic intermediate biosynthesis; chorismate biosynthesis; chorismate from D-erythrose 4-phosphate and phosphoenolpyruvate: step 3/7.</text>
</comment>
<dbReference type="NCBIfam" id="NF003805">
    <property type="entry name" value="PRK05395.1-2"/>
    <property type="match status" value="1"/>
</dbReference>
<evidence type="ECO:0000256" key="5">
    <source>
        <dbReference type="ARBA" id="ARBA00011193"/>
    </source>
</evidence>
<dbReference type="PIRSF" id="PIRSF001399">
    <property type="entry name" value="DHquinase_II"/>
    <property type="match status" value="1"/>
</dbReference>
<dbReference type="GO" id="GO:0009073">
    <property type="term" value="P:aromatic amino acid family biosynthetic process"/>
    <property type="evidence" value="ECO:0007669"/>
    <property type="project" value="UniProtKB-KW"/>
</dbReference>
<evidence type="ECO:0000256" key="7">
    <source>
        <dbReference type="ARBA" id="ARBA00023141"/>
    </source>
</evidence>
<feature type="binding site" evidence="9 11">
    <location>
        <position position="120"/>
    </location>
    <ligand>
        <name>substrate</name>
    </ligand>
</feature>
<evidence type="ECO:0000256" key="6">
    <source>
        <dbReference type="ARBA" id="ARBA00012060"/>
    </source>
</evidence>
<evidence type="ECO:0000256" key="10">
    <source>
        <dbReference type="PIRSR" id="PIRSR001399-1"/>
    </source>
</evidence>
<evidence type="ECO:0000256" key="11">
    <source>
        <dbReference type="PIRSR" id="PIRSR001399-2"/>
    </source>
</evidence>
<accession>A0A8H9C5R5</accession>
<name>A0A8H9C5R5_9HYPH</name>
<dbReference type="NCBIfam" id="NF003807">
    <property type="entry name" value="PRK05395.1-4"/>
    <property type="match status" value="1"/>
</dbReference>
<feature type="active site" description="Proton acceptor" evidence="9 10">
    <location>
        <position position="32"/>
    </location>
</feature>
<feature type="binding site" evidence="9 11">
    <location>
        <position position="89"/>
    </location>
    <ligand>
        <name>substrate</name>
    </ligand>
</feature>
<evidence type="ECO:0000256" key="4">
    <source>
        <dbReference type="ARBA" id="ARBA00011037"/>
    </source>
</evidence>
<evidence type="ECO:0000256" key="1">
    <source>
        <dbReference type="ARBA" id="ARBA00001864"/>
    </source>
</evidence>
<comment type="function">
    <text evidence="2 9">Catalyzes a trans-dehydration via an enolate intermediate.</text>
</comment>
<reference evidence="13" key="1">
    <citation type="submission" date="2020-11" db="EMBL/GenBank/DDBJ databases">
        <title>Complete genome sequence of a novel pathogenic Methylobacterium strain isolated from rice in Vietnam.</title>
        <authorList>
            <person name="Lai K."/>
            <person name="Okazaki S."/>
            <person name="Higashi K."/>
            <person name="Mori H."/>
            <person name="Toyoda A."/>
            <person name="Kurokawa K."/>
        </authorList>
    </citation>
    <scope>NUCLEOTIDE SEQUENCE</scope>
    <source>
        <strain evidence="13">VL1</strain>
    </source>
</reference>
<dbReference type="InterPro" id="IPR036441">
    <property type="entry name" value="DHquinase_II_sf"/>
</dbReference>
<dbReference type="AlphaFoldDB" id="A0A8H9C5R5"/>
<keyword evidence="7 9" id="KW-0057">Aromatic amino acid biosynthesis</keyword>
<dbReference type="CDD" id="cd00466">
    <property type="entry name" value="DHQase_II"/>
    <property type="match status" value="1"/>
</dbReference>
<proteinExistence type="inferred from homology"/>
<sequence length="156" mass="17136">MSLESRLESSRLVYVLNGPNLNLLGKRQPHIYGSETLADVEASCRALATELGLEIRFHQSNREYEIIDWIHEARETAGGLVINPAAFTHTSVAILDALNAFDAPVIEVHISNVHKREAFRHHSYVSLRADGVIAGLGTQGYGLALRRLAQLIAAKA</sequence>
<dbReference type="GO" id="GO:0019631">
    <property type="term" value="P:quinate catabolic process"/>
    <property type="evidence" value="ECO:0007669"/>
    <property type="project" value="TreeGrafter"/>
</dbReference>
<protein>
    <recommendedName>
        <fullName evidence="6 9">3-dehydroquinate dehydratase</fullName>
        <shortName evidence="9">3-dehydroquinase</shortName>
        <ecNumber evidence="6 9">4.2.1.10</ecNumber>
    </recommendedName>
    <alternativeName>
        <fullName evidence="9">Type II DHQase</fullName>
    </alternativeName>
</protein>
<feature type="binding site" evidence="9 11">
    <location>
        <begin position="110"/>
        <end position="111"/>
    </location>
    <ligand>
        <name>substrate</name>
    </ligand>
</feature>
<dbReference type="KEGG" id="mind:mvi_30330"/>
<evidence type="ECO:0000256" key="2">
    <source>
        <dbReference type="ARBA" id="ARBA00003924"/>
    </source>
</evidence>
<evidence type="ECO:0000256" key="12">
    <source>
        <dbReference type="PIRSR" id="PIRSR001399-3"/>
    </source>
</evidence>
<gene>
    <name evidence="13" type="primary">aroQ1</name>
    <name evidence="9" type="synonym">aroQ</name>
    <name evidence="13" type="ORF">mvi_30330</name>
</gene>
<evidence type="ECO:0000256" key="8">
    <source>
        <dbReference type="ARBA" id="ARBA00023239"/>
    </source>
</evidence>
<evidence type="ECO:0000256" key="9">
    <source>
        <dbReference type="HAMAP-Rule" id="MF_00169"/>
    </source>
</evidence>
<dbReference type="EC" id="4.2.1.10" evidence="6 9"/>
<dbReference type="NCBIfam" id="NF003806">
    <property type="entry name" value="PRK05395.1-3"/>
    <property type="match status" value="1"/>
</dbReference>
<dbReference type="GO" id="GO:0003855">
    <property type="term" value="F:3-dehydroquinate dehydratase activity"/>
    <property type="evidence" value="ECO:0007669"/>
    <property type="project" value="UniProtKB-UniRule"/>
</dbReference>
<dbReference type="Proteomes" id="UP000663508">
    <property type="component" value="Chromosome"/>
</dbReference>
<comment type="similarity">
    <text evidence="4 9">Belongs to the type-II 3-dehydroquinase family.</text>
</comment>
<dbReference type="GO" id="GO:0009423">
    <property type="term" value="P:chorismate biosynthetic process"/>
    <property type="evidence" value="ECO:0007669"/>
    <property type="project" value="UniProtKB-UniRule"/>
</dbReference>
<feature type="active site" description="Proton donor" evidence="9 10">
    <location>
        <position position="109"/>
    </location>
</feature>
<feature type="binding site" evidence="9 11">
    <location>
        <position position="83"/>
    </location>
    <ligand>
        <name>substrate</name>
    </ligand>
</feature>
<keyword evidence="9" id="KW-0028">Amino-acid biosynthesis</keyword>
<dbReference type="HAMAP" id="MF_00169">
    <property type="entry name" value="AroQ"/>
    <property type="match status" value="1"/>
</dbReference>
<keyword evidence="8 9" id="KW-0456">Lyase</keyword>
<dbReference type="OrthoDB" id="9790793at2"/>
<dbReference type="InterPro" id="IPR018509">
    <property type="entry name" value="DHquinase_II_CS"/>
</dbReference>
<evidence type="ECO:0000313" key="14">
    <source>
        <dbReference type="Proteomes" id="UP000663508"/>
    </source>
</evidence>
<comment type="catalytic activity">
    <reaction evidence="1 9">
        <text>3-dehydroquinate = 3-dehydroshikimate + H2O</text>
        <dbReference type="Rhea" id="RHEA:21096"/>
        <dbReference type="ChEBI" id="CHEBI:15377"/>
        <dbReference type="ChEBI" id="CHEBI:16630"/>
        <dbReference type="ChEBI" id="CHEBI:32364"/>
        <dbReference type="EC" id="4.2.1.10"/>
    </reaction>
</comment>
<comment type="subunit">
    <text evidence="5 9">Homododecamer.</text>
</comment>
<dbReference type="InterPro" id="IPR001874">
    <property type="entry name" value="DHquinase_II"/>
</dbReference>
<evidence type="ECO:0000313" key="13">
    <source>
        <dbReference type="EMBL" id="BCM84572.1"/>
    </source>
</evidence>
<organism evidence="13 14">
    <name type="scientific">Methylobacterium indicum</name>
    <dbReference type="NCBI Taxonomy" id="1775910"/>
    <lineage>
        <taxon>Bacteria</taxon>
        <taxon>Pseudomonadati</taxon>
        <taxon>Pseudomonadota</taxon>
        <taxon>Alphaproteobacteria</taxon>
        <taxon>Hyphomicrobiales</taxon>
        <taxon>Methylobacteriaceae</taxon>
        <taxon>Methylobacterium</taxon>
    </lineage>
</organism>
<dbReference type="PANTHER" id="PTHR21272">
    <property type="entry name" value="CATABOLIC 3-DEHYDROQUINASE"/>
    <property type="match status" value="1"/>
</dbReference>
<dbReference type="EMBL" id="AP024145">
    <property type="protein sequence ID" value="BCM84572.1"/>
    <property type="molecule type" value="Genomic_DNA"/>
</dbReference>
<dbReference type="PROSITE" id="PS01029">
    <property type="entry name" value="DEHYDROQUINASE_II"/>
    <property type="match status" value="1"/>
</dbReference>
<dbReference type="SUPFAM" id="SSF52304">
    <property type="entry name" value="Type II 3-dehydroquinate dehydratase"/>
    <property type="match status" value="1"/>
</dbReference>
<dbReference type="UniPathway" id="UPA00053">
    <property type="reaction ID" value="UER00086"/>
</dbReference>
<dbReference type="Pfam" id="PF01220">
    <property type="entry name" value="DHquinase_II"/>
    <property type="match status" value="1"/>
</dbReference>
<feature type="binding site" evidence="9 11">
    <location>
        <position position="96"/>
    </location>
    <ligand>
        <name>substrate</name>
    </ligand>
</feature>
<dbReference type="RefSeq" id="WP_058617869.1">
    <property type="nucleotide sequence ID" value="NZ_AP024145.1"/>
</dbReference>
<dbReference type="Gene3D" id="3.40.50.9100">
    <property type="entry name" value="Dehydroquinase, class II"/>
    <property type="match status" value="1"/>
</dbReference>
<dbReference type="GO" id="GO:0008652">
    <property type="term" value="P:amino acid biosynthetic process"/>
    <property type="evidence" value="ECO:0007669"/>
    <property type="project" value="UniProtKB-KW"/>
</dbReference>
<feature type="site" description="Transition state stabilizer" evidence="9 12">
    <location>
        <position position="27"/>
    </location>
</feature>
<evidence type="ECO:0000256" key="3">
    <source>
        <dbReference type="ARBA" id="ARBA00004902"/>
    </source>
</evidence>